<evidence type="ECO:0000313" key="1">
    <source>
        <dbReference type="EMBL" id="RZS69555.1"/>
    </source>
</evidence>
<dbReference type="AlphaFoldDB" id="A0A4Q7MM98"/>
<organism evidence="1 2">
    <name type="scientific">Kerstersia gyiorum</name>
    <dbReference type="NCBI Taxonomy" id="206506"/>
    <lineage>
        <taxon>Bacteria</taxon>
        <taxon>Pseudomonadati</taxon>
        <taxon>Pseudomonadota</taxon>
        <taxon>Betaproteobacteria</taxon>
        <taxon>Burkholderiales</taxon>
        <taxon>Alcaligenaceae</taxon>
        <taxon>Kerstersia</taxon>
    </lineage>
</organism>
<accession>A0A4Q7MM98</accession>
<protein>
    <submittedName>
        <fullName evidence="1">Uncharacterized protein</fullName>
    </submittedName>
</protein>
<comment type="caution">
    <text evidence="1">The sequence shown here is derived from an EMBL/GenBank/DDBJ whole genome shotgun (WGS) entry which is preliminary data.</text>
</comment>
<proteinExistence type="predicted"/>
<evidence type="ECO:0000313" key="2">
    <source>
        <dbReference type="Proteomes" id="UP000292039"/>
    </source>
</evidence>
<reference evidence="1 2" key="1">
    <citation type="submission" date="2019-02" db="EMBL/GenBank/DDBJ databases">
        <title>Genomic Encyclopedia of Type Strains, Phase IV (KMG-IV): sequencing the most valuable type-strain genomes for metagenomic binning, comparative biology and taxonomic classification.</title>
        <authorList>
            <person name="Goeker M."/>
        </authorList>
    </citation>
    <scope>NUCLEOTIDE SEQUENCE [LARGE SCALE GENOMIC DNA]</scope>
    <source>
        <strain evidence="1 2">DSM 16618</strain>
    </source>
</reference>
<dbReference type="Proteomes" id="UP000292039">
    <property type="component" value="Unassembled WGS sequence"/>
</dbReference>
<dbReference type="EMBL" id="SGWZ01000003">
    <property type="protein sequence ID" value="RZS69555.1"/>
    <property type="molecule type" value="Genomic_DNA"/>
</dbReference>
<sequence>MPTLDSVWPCAGGCVPEEAAHADICGSHRHPNCTILDTSICDAVVTAHRSDDGARCSNNAGVPRIALSLAHMMMGADTVRAVTCRRV</sequence>
<gene>
    <name evidence="1" type="ORF">EV679_2157</name>
</gene>
<name>A0A4Q7MM98_9BURK</name>